<evidence type="ECO:0000313" key="1">
    <source>
        <dbReference type="EMBL" id="AMW99071.1"/>
    </source>
</evidence>
<evidence type="ECO:0000313" key="2">
    <source>
        <dbReference type="Proteomes" id="UP000076021"/>
    </source>
</evidence>
<dbReference type="STRING" id="241244.ATY39_06130"/>
<reference evidence="1 2" key="1">
    <citation type="journal article" date="2016" name="Genome Announc.">
        <title>Whole-Genome Sequence of Rummeliibacillus stabekisii Strain PP9 Isolated from Antarctic Soil.</title>
        <authorList>
            <person name="da Mota F.F."/>
            <person name="Vollu R.E."/>
            <person name="Jurelevicius D."/>
            <person name="Seldin L."/>
        </authorList>
    </citation>
    <scope>NUCLEOTIDE SEQUENCE [LARGE SCALE GENOMIC DNA]</scope>
    <source>
        <strain evidence="1 2">PP9</strain>
    </source>
</reference>
<reference evidence="2" key="2">
    <citation type="submission" date="2016-03" db="EMBL/GenBank/DDBJ databases">
        <authorList>
            <person name="Ploux O."/>
        </authorList>
    </citation>
    <scope>NUCLEOTIDE SEQUENCE [LARGE SCALE GENOMIC DNA]</scope>
    <source>
        <strain evidence="2">PP9</strain>
    </source>
</reference>
<keyword evidence="2" id="KW-1185">Reference proteome</keyword>
<dbReference type="KEGG" id="rst:ATY39_06130"/>
<protein>
    <submittedName>
        <fullName evidence="1">Uncharacterized protein</fullName>
    </submittedName>
</protein>
<proteinExistence type="predicted"/>
<gene>
    <name evidence="1" type="ORF">ATY39_06130</name>
</gene>
<dbReference type="Proteomes" id="UP000076021">
    <property type="component" value="Chromosome"/>
</dbReference>
<dbReference type="AlphaFoldDB" id="A0A143HCT7"/>
<dbReference type="RefSeq" id="WP_066787322.1">
    <property type="nucleotide sequence ID" value="NZ_CP014806.1"/>
</dbReference>
<name>A0A143HCT7_9BACL</name>
<organism evidence="1 2">
    <name type="scientific">Rummeliibacillus stabekisii</name>
    <dbReference type="NCBI Taxonomy" id="241244"/>
    <lineage>
        <taxon>Bacteria</taxon>
        <taxon>Bacillati</taxon>
        <taxon>Bacillota</taxon>
        <taxon>Bacilli</taxon>
        <taxon>Bacillales</taxon>
        <taxon>Caryophanaceae</taxon>
        <taxon>Rummeliibacillus</taxon>
    </lineage>
</organism>
<sequence>MKKFRCPVCGFMGLAKKPYDSNLSGSGEICQCCGFQFGYDDQSSQARKRIQEFHDSYRIKWLFEGAKVFHPSSFPVEYIQKNSTRMTETQLIRQLNTIGFKHNVPNKKLMKTTMN</sequence>
<dbReference type="EMBL" id="CP014806">
    <property type="protein sequence ID" value="AMW99071.1"/>
    <property type="molecule type" value="Genomic_DNA"/>
</dbReference>
<accession>A0A143HCT7</accession>